<organism evidence="1">
    <name type="scientific">marine metagenome</name>
    <dbReference type="NCBI Taxonomy" id="408172"/>
    <lineage>
        <taxon>unclassified sequences</taxon>
        <taxon>metagenomes</taxon>
        <taxon>ecological metagenomes</taxon>
    </lineage>
</organism>
<accession>A0A382JGY1</accession>
<dbReference type="AlphaFoldDB" id="A0A382JGY1"/>
<sequence length="43" mass="4455">VFDGAHIWSTNESDDSMSKLCAGPVLIDVNPIEAQLAALTAGP</sequence>
<evidence type="ECO:0000313" key="1">
    <source>
        <dbReference type="EMBL" id="SVC11584.1"/>
    </source>
</evidence>
<gene>
    <name evidence="1" type="ORF">METZ01_LOCUS264438</name>
</gene>
<dbReference type="EMBL" id="UINC01074415">
    <property type="protein sequence ID" value="SVC11584.1"/>
    <property type="molecule type" value="Genomic_DNA"/>
</dbReference>
<feature type="non-terminal residue" evidence="1">
    <location>
        <position position="1"/>
    </location>
</feature>
<reference evidence="1" key="1">
    <citation type="submission" date="2018-05" db="EMBL/GenBank/DDBJ databases">
        <authorList>
            <person name="Lanie J.A."/>
            <person name="Ng W.-L."/>
            <person name="Kazmierczak K.M."/>
            <person name="Andrzejewski T.M."/>
            <person name="Davidsen T.M."/>
            <person name="Wayne K.J."/>
            <person name="Tettelin H."/>
            <person name="Glass J.I."/>
            <person name="Rusch D."/>
            <person name="Podicherti R."/>
            <person name="Tsui H.-C.T."/>
            <person name="Winkler M.E."/>
        </authorList>
    </citation>
    <scope>NUCLEOTIDE SEQUENCE</scope>
</reference>
<name>A0A382JGY1_9ZZZZ</name>
<protein>
    <submittedName>
        <fullName evidence="1">Uncharacterized protein</fullName>
    </submittedName>
</protein>
<proteinExistence type="predicted"/>